<feature type="compositionally biased region" description="Low complexity" evidence="3">
    <location>
        <begin position="457"/>
        <end position="467"/>
    </location>
</feature>
<evidence type="ECO:0000313" key="6">
    <source>
        <dbReference type="EMBL" id="KAF6020470.1"/>
    </source>
</evidence>
<feature type="region of interest" description="Disordered" evidence="3">
    <location>
        <begin position="591"/>
        <end position="610"/>
    </location>
</feature>
<feature type="compositionally biased region" description="Low complexity" evidence="3">
    <location>
        <begin position="1086"/>
        <end position="1101"/>
    </location>
</feature>
<dbReference type="Proteomes" id="UP000593567">
    <property type="component" value="Unassembled WGS sequence"/>
</dbReference>
<dbReference type="Pfam" id="PF14075">
    <property type="entry name" value="UBN_AB"/>
    <property type="match status" value="1"/>
</dbReference>
<comment type="caution">
    <text evidence="6">The sequence shown here is derived from an EMBL/GenBank/DDBJ whole genome shotgun (WGS) entry which is preliminary data.</text>
</comment>
<feature type="region of interest" description="Disordered" evidence="3">
    <location>
        <begin position="1143"/>
        <end position="1163"/>
    </location>
</feature>
<dbReference type="GO" id="GO:0006325">
    <property type="term" value="P:chromatin organization"/>
    <property type="evidence" value="ECO:0007669"/>
    <property type="project" value="TreeGrafter"/>
</dbReference>
<accession>A0A7J7J2Q0</accession>
<evidence type="ECO:0000256" key="2">
    <source>
        <dbReference type="SAM" id="Coils"/>
    </source>
</evidence>
<feature type="region of interest" description="Disordered" evidence="3">
    <location>
        <begin position="1068"/>
        <end position="1107"/>
    </location>
</feature>
<dbReference type="InterPro" id="IPR026947">
    <property type="entry name" value="UBN_middle_dom"/>
</dbReference>
<keyword evidence="2" id="KW-0175">Coiled coil</keyword>
<dbReference type="Pfam" id="PF08729">
    <property type="entry name" value="HUN"/>
    <property type="match status" value="1"/>
</dbReference>
<feature type="compositionally biased region" description="Polar residues" evidence="3">
    <location>
        <begin position="1076"/>
        <end position="1085"/>
    </location>
</feature>
<reference evidence="6" key="1">
    <citation type="submission" date="2020-06" db="EMBL/GenBank/DDBJ databases">
        <title>Draft genome of Bugula neritina, a colonial animal packing powerful symbionts and potential medicines.</title>
        <authorList>
            <person name="Rayko M."/>
        </authorList>
    </citation>
    <scope>NUCLEOTIDE SEQUENCE [LARGE SCALE GENOMIC DNA]</scope>
    <source>
        <strain evidence="6">Kwan_BN1</strain>
    </source>
</reference>
<evidence type="ECO:0000313" key="7">
    <source>
        <dbReference type="Proteomes" id="UP000593567"/>
    </source>
</evidence>
<feature type="compositionally biased region" description="Low complexity" evidence="3">
    <location>
        <begin position="61"/>
        <end position="71"/>
    </location>
</feature>
<feature type="compositionally biased region" description="Basic and acidic residues" evidence="3">
    <location>
        <begin position="305"/>
        <end position="316"/>
    </location>
</feature>
<feature type="region of interest" description="Disordered" evidence="3">
    <location>
        <begin position="657"/>
        <end position="726"/>
    </location>
</feature>
<name>A0A7J7J2Q0_BUGNE</name>
<feature type="region of interest" description="Disordered" evidence="3">
    <location>
        <begin position="1"/>
        <end position="21"/>
    </location>
</feature>
<proteinExistence type="predicted"/>
<feature type="region of interest" description="Disordered" evidence="3">
    <location>
        <begin position="56"/>
        <end position="83"/>
    </location>
</feature>
<sequence>METQRRVELKNFEKPKENDTKPAKLAVRFEIRLEESTDEKCPEISYANLLLKHELKRKRASSSSNSKLSRSPTWNSESLFPDENDGNMEAIAKQMEEKYGKAYVGCGRGKNVDLGDGYDTDDSFIDNDEAYDELVPSSLTTKHGGFYINTGKLDFKEVSDDEIVSDQEVKQTKKKRKLGILANSSSEADEDRPPVKPKKKRKTLSGDTVAKKALLSAKKRKKMLAPKAGLDNQRLKKKLLHKNKLMVKAKQNSSEKSNQYDSTINDVLKSKTAQTKKPASSSHSKVLPTTNQSQSATSVPTGDTLRSKDAKTDPVKLPDNLSENCLKLINSLKEVASKCTDEKSKFFTPEINNQLISLDNEVRHIPSIGTRNSVYSHLSSFLPINRETLMKRMKLLRQKELTNNLQEPIEQLKAAINEVMPAQIEKYNLEVQQRQASKLEDVEKQKEDTQDSDDDGPSTVPPSTSTSFNADSQAATTDDKKKEKPVSTFRKKFEWTDKIRSCLCAVVAIKMESLSVLKAKGLSNEEFVKEFLENEVRILWPKGWMQSRVLYKESKSAHIKWTNPSQPPPSKPVIVKKPPLISNAIKMAASISSNTKKSPAPPGSKAGQSLLDKATVDTTAKLAISTVQENDKADAKTGSGILKNIYKSANKPVTKPLAKLVSSPTSKLTTKPTVTVKVTNKSSDANISQLSSPQPQSAGSSSSQPLLHTKSMQDSPTHSRPISAVVKTTEAGEKVIMDGTKMIGRLVTNTPKVIATSSPIRKDSHSVTSKPSANIKVDIVRSSSNSGTSSSSHSGSVTDIKQITLQDSPNCKQTLPAVSLPVGSASPTVKQRRPNIAKQQKIVAQSQQAAATAVMQTAQALHQQHLAASLANQEAMLHHKKVAEDLANQQKLAKQQQIAAIAAEQNAASHLATQKRLMQQQVIAEQQQQHNIAARQKIVQMQQQQQTIAKLKQQHQQQANQLALAQHQQKVTQVQHQIQQQKLAAQVLQQQSAQQQKNMVQSSPSQPKIVMQSAHKKLSQQLAAQQQTMAQVAKQQLTAQQQQHLLQTQQQQQKLAAVKAQQQKELNARQHRVGSQLVSQNSPLMSSPYSSTSATVSPVTAGLSQPRSRSPVAATAIVSTPTSRIPPGVFPYAVNSHLSPVSPTITSGSALWPRSPLQQQQQPRASQIAAAEYRRTMEARKQLEKMQK</sequence>
<evidence type="ECO:0000259" key="4">
    <source>
        <dbReference type="Pfam" id="PF08729"/>
    </source>
</evidence>
<feature type="region of interest" description="Disordered" evidence="3">
    <location>
        <begin position="174"/>
        <end position="317"/>
    </location>
</feature>
<keyword evidence="7" id="KW-1185">Reference proteome</keyword>
<keyword evidence="1" id="KW-0597">Phosphoprotein</keyword>
<feature type="domain" description="Hpc2-related" evidence="4">
    <location>
        <begin position="110"/>
        <end position="154"/>
    </location>
</feature>
<dbReference type="GO" id="GO:0005634">
    <property type="term" value="C:nucleus"/>
    <property type="evidence" value="ECO:0007669"/>
    <property type="project" value="TreeGrafter"/>
</dbReference>
<evidence type="ECO:0000259" key="5">
    <source>
        <dbReference type="Pfam" id="PF14075"/>
    </source>
</evidence>
<protein>
    <submittedName>
        <fullName evidence="6">UBN1</fullName>
    </submittedName>
</protein>
<feature type="region of interest" description="Disordered" evidence="3">
    <location>
        <begin position="435"/>
        <end position="486"/>
    </location>
</feature>
<feature type="compositionally biased region" description="Basic and acidic residues" evidence="3">
    <location>
        <begin position="437"/>
        <end position="449"/>
    </location>
</feature>
<feature type="compositionally biased region" description="Basic and acidic residues" evidence="3">
    <location>
        <begin position="477"/>
        <end position="486"/>
    </location>
</feature>
<feature type="compositionally biased region" description="Polar residues" evidence="3">
    <location>
        <begin position="710"/>
        <end position="720"/>
    </location>
</feature>
<dbReference type="PANTHER" id="PTHR21669:SF28">
    <property type="entry name" value="YEMANUCLEIN"/>
    <property type="match status" value="1"/>
</dbReference>
<feature type="compositionally biased region" description="Low complexity" evidence="3">
    <location>
        <begin position="659"/>
        <end position="707"/>
    </location>
</feature>
<feature type="coiled-coil region" evidence="2">
    <location>
        <begin position="924"/>
        <end position="1035"/>
    </location>
</feature>
<dbReference type="InterPro" id="IPR014840">
    <property type="entry name" value="HRD"/>
</dbReference>
<dbReference type="PANTHER" id="PTHR21669">
    <property type="entry name" value="CAPZ-INTERACTING PROTEIN AND RELATED PROTEINS"/>
    <property type="match status" value="1"/>
</dbReference>
<evidence type="ECO:0000256" key="3">
    <source>
        <dbReference type="SAM" id="MobiDB-lite"/>
    </source>
</evidence>
<feature type="compositionally biased region" description="Polar residues" evidence="3">
    <location>
        <begin position="250"/>
        <end position="301"/>
    </location>
</feature>
<gene>
    <name evidence="6" type="ORF">EB796_021216</name>
</gene>
<evidence type="ECO:0000256" key="1">
    <source>
        <dbReference type="ARBA" id="ARBA00022553"/>
    </source>
</evidence>
<organism evidence="6 7">
    <name type="scientific">Bugula neritina</name>
    <name type="common">Brown bryozoan</name>
    <name type="synonym">Sertularia neritina</name>
    <dbReference type="NCBI Taxonomy" id="10212"/>
    <lineage>
        <taxon>Eukaryota</taxon>
        <taxon>Metazoa</taxon>
        <taxon>Spiralia</taxon>
        <taxon>Lophotrochozoa</taxon>
        <taxon>Bryozoa</taxon>
        <taxon>Gymnolaemata</taxon>
        <taxon>Cheilostomatida</taxon>
        <taxon>Flustrina</taxon>
        <taxon>Buguloidea</taxon>
        <taxon>Bugulidae</taxon>
        <taxon>Bugula</taxon>
    </lineage>
</organism>
<dbReference type="EMBL" id="VXIV02003169">
    <property type="protein sequence ID" value="KAF6020470.1"/>
    <property type="molecule type" value="Genomic_DNA"/>
</dbReference>
<feature type="domain" description="Ubinuclein middle" evidence="5">
    <location>
        <begin position="317"/>
        <end position="552"/>
    </location>
</feature>
<dbReference type="OrthoDB" id="68076at2759"/>
<dbReference type="AlphaFoldDB" id="A0A7J7J2Q0"/>
<feature type="compositionally biased region" description="Basic residues" evidence="3">
    <location>
        <begin position="235"/>
        <end position="247"/>
    </location>
</feature>